<gene>
    <name evidence="5" type="ORF">UFOPK1493_03490</name>
</gene>
<dbReference type="InterPro" id="IPR000485">
    <property type="entry name" value="AsnC-type_HTH_dom"/>
</dbReference>
<evidence type="ECO:0000256" key="1">
    <source>
        <dbReference type="ARBA" id="ARBA00023015"/>
    </source>
</evidence>
<dbReference type="InterPro" id="IPR036388">
    <property type="entry name" value="WH-like_DNA-bd_sf"/>
</dbReference>
<keyword evidence="2" id="KW-0238">DNA-binding</keyword>
<sequence>MQRSPNVLDDVDRAIIERLQADGRAPYTRLATAVGLSEAAVRQRVQRLIDAGVMQVVAVTNPLSVGYRRMAMIGVRTEGPSDGIAATLQAMPDIDYLVVTAGSFDLLCEVVVSDDRSLLDLTNRIRGVEGVVSTETFIYLDLVKQTFTWGAH</sequence>
<protein>
    <submittedName>
        <fullName evidence="5">Unannotated protein</fullName>
    </submittedName>
</protein>
<dbReference type="GO" id="GO:0043200">
    <property type="term" value="P:response to amino acid"/>
    <property type="evidence" value="ECO:0007669"/>
    <property type="project" value="TreeGrafter"/>
</dbReference>
<dbReference type="GO" id="GO:0005829">
    <property type="term" value="C:cytosol"/>
    <property type="evidence" value="ECO:0007669"/>
    <property type="project" value="TreeGrafter"/>
</dbReference>
<keyword evidence="1" id="KW-0805">Transcription regulation</keyword>
<dbReference type="InterPro" id="IPR019887">
    <property type="entry name" value="Tscrpt_reg_AsnC/Lrp_C"/>
</dbReference>
<dbReference type="Gene3D" id="3.30.70.920">
    <property type="match status" value="1"/>
</dbReference>
<dbReference type="InterPro" id="IPR011991">
    <property type="entry name" value="ArsR-like_HTH"/>
</dbReference>
<dbReference type="SUPFAM" id="SSF46785">
    <property type="entry name" value="Winged helix' DNA-binding domain"/>
    <property type="match status" value="1"/>
</dbReference>
<dbReference type="PROSITE" id="PS50956">
    <property type="entry name" value="HTH_ASNC_2"/>
    <property type="match status" value="1"/>
</dbReference>
<dbReference type="SUPFAM" id="SSF54909">
    <property type="entry name" value="Dimeric alpha+beta barrel"/>
    <property type="match status" value="1"/>
</dbReference>
<proteinExistence type="predicted"/>
<dbReference type="PANTHER" id="PTHR30154:SF34">
    <property type="entry name" value="TRANSCRIPTIONAL REGULATOR AZLB"/>
    <property type="match status" value="1"/>
</dbReference>
<dbReference type="PANTHER" id="PTHR30154">
    <property type="entry name" value="LEUCINE-RESPONSIVE REGULATORY PROTEIN"/>
    <property type="match status" value="1"/>
</dbReference>
<dbReference type="Gene3D" id="1.10.10.10">
    <property type="entry name" value="Winged helix-like DNA-binding domain superfamily/Winged helix DNA-binding domain"/>
    <property type="match status" value="1"/>
</dbReference>
<dbReference type="Pfam" id="PF01037">
    <property type="entry name" value="AsnC_trans_reg"/>
    <property type="match status" value="1"/>
</dbReference>
<dbReference type="PRINTS" id="PR00033">
    <property type="entry name" value="HTHASNC"/>
</dbReference>
<feature type="domain" description="HTH asnC-type" evidence="4">
    <location>
        <begin position="8"/>
        <end position="68"/>
    </location>
</feature>
<accession>A0A6J6FDI0</accession>
<dbReference type="SMART" id="SM00344">
    <property type="entry name" value="HTH_ASNC"/>
    <property type="match status" value="1"/>
</dbReference>
<keyword evidence="3" id="KW-0804">Transcription</keyword>
<evidence type="ECO:0000259" key="4">
    <source>
        <dbReference type="PROSITE" id="PS50956"/>
    </source>
</evidence>
<evidence type="ECO:0000256" key="2">
    <source>
        <dbReference type="ARBA" id="ARBA00023125"/>
    </source>
</evidence>
<evidence type="ECO:0000313" key="5">
    <source>
        <dbReference type="EMBL" id="CAB4586926.1"/>
    </source>
</evidence>
<dbReference type="GO" id="GO:0043565">
    <property type="term" value="F:sequence-specific DNA binding"/>
    <property type="evidence" value="ECO:0007669"/>
    <property type="project" value="InterPro"/>
</dbReference>
<organism evidence="5">
    <name type="scientific">freshwater metagenome</name>
    <dbReference type="NCBI Taxonomy" id="449393"/>
    <lineage>
        <taxon>unclassified sequences</taxon>
        <taxon>metagenomes</taxon>
        <taxon>ecological metagenomes</taxon>
    </lineage>
</organism>
<dbReference type="AlphaFoldDB" id="A0A6J6FDI0"/>
<dbReference type="EMBL" id="CAEZSR010000197">
    <property type="protein sequence ID" value="CAB4586926.1"/>
    <property type="molecule type" value="Genomic_DNA"/>
</dbReference>
<name>A0A6J6FDI0_9ZZZZ</name>
<dbReference type="InterPro" id="IPR019888">
    <property type="entry name" value="Tscrpt_reg_AsnC-like"/>
</dbReference>
<dbReference type="Pfam" id="PF13404">
    <property type="entry name" value="HTH_AsnC-type"/>
    <property type="match status" value="1"/>
</dbReference>
<dbReference type="InterPro" id="IPR036390">
    <property type="entry name" value="WH_DNA-bd_sf"/>
</dbReference>
<dbReference type="CDD" id="cd00090">
    <property type="entry name" value="HTH_ARSR"/>
    <property type="match status" value="1"/>
</dbReference>
<reference evidence="5" key="1">
    <citation type="submission" date="2020-05" db="EMBL/GenBank/DDBJ databases">
        <authorList>
            <person name="Chiriac C."/>
            <person name="Salcher M."/>
            <person name="Ghai R."/>
            <person name="Kavagutti S V."/>
        </authorList>
    </citation>
    <scope>NUCLEOTIDE SEQUENCE</scope>
</reference>
<evidence type="ECO:0000256" key="3">
    <source>
        <dbReference type="ARBA" id="ARBA00023163"/>
    </source>
</evidence>
<dbReference type="InterPro" id="IPR011008">
    <property type="entry name" value="Dimeric_a/b-barrel"/>
</dbReference>